<evidence type="ECO:0008006" key="3">
    <source>
        <dbReference type="Google" id="ProtNLM"/>
    </source>
</evidence>
<dbReference type="AlphaFoldDB" id="A0A124L7Q3"/>
<dbReference type="Proteomes" id="UP000065521">
    <property type="component" value="Unassembled WGS sequence"/>
</dbReference>
<accession>A0A124L7Q3</accession>
<evidence type="ECO:0000313" key="2">
    <source>
        <dbReference type="Proteomes" id="UP000065521"/>
    </source>
</evidence>
<sequence length="87" mass="9305">MRRPIVRSFWKSSGAATIQAASAGIAVIAVAGDRRPQLAAIKAPTLVIHGADDPLFLPDCGRDTASSIIVFVHGRRSASRRDRLRIA</sequence>
<reference evidence="1 2" key="1">
    <citation type="submission" date="2015-11" db="EMBL/GenBank/DDBJ databases">
        <title>Expanding the genomic diversity of Burkholderia species for the development of highly accurate diagnostics.</title>
        <authorList>
            <person name="Sahl J."/>
            <person name="Keim P."/>
            <person name="Wagner D."/>
        </authorList>
    </citation>
    <scope>NUCLEOTIDE SEQUENCE [LARGE SCALE GENOMIC DNA]</scope>
    <source>
        <strain evidence="1 2">RF32-BP4</strain>
    </source>
</reference>
<gene>
    <name evidence="1" type="ORF">WI38_30200</name>
</gene>
<dbReference type="EMBL" id="LOTN01000071">
    <property type="protein sequence ID" value="KUZ81722.1"/>
    <property type="molecule type" value="Genomic_DNA"/>
</dbReference>
<name>A0A124L7Q3_9BURK</name>
<protein>
    <recommendedName>
        <fullName evidence="3">Alpha/beta hydrolase</fullName>
    </recommendedName>
</protein>
<organism evidence="1 2">
    <name type="scientific">Burkholderia ubonensis</name>
    <dbReference type="NCBI Taxonomy" id="101571"/>
    <lineage>
        <taxon>Bacteria</taxon>
        <taxon>Pseudomonadati</taxon>
        <taxon>Pseudomonadota</taxon>
        <taxon>Betaproteobacteria</taxon>
        <taxon>Burkholderiales</taxon>
        <taxon>Burkholderiaceae</taxon>
        <taxon>Burkholderia</taxon>
        <taxon>Burkholderia cepacia complex</taxon>
    </lineage>
</organism>
<dbReference type="Gene3D" id="3.40.50.1820">
    <property type="entry name" value="alpha/beta hydrolase"/>
    <property type="match status" value="1"/>
</dbReference>
<proteinExistence type="predicted"/>
<comment type="caution">
    <text evidence="1">The sequence shown here is derived from an EMBL/GenBank/DDBJ whole genome shotgun (WGS) entry which is preliminary data.</text>
</comment>
<evidence type="ECO:0000313" key="1">
    <source>
        <dbReference type="EMBL" id="KUZ81722.1"/>
    </source>
</evidence>
<dbReference type="SUPFAM" id="SSF53474">
    <property type="entry name" value="alpha/beta-Hydrolases"/>
    <property type="match status" value="1"/>
</dbReference>
<dbReference type="InterPro" id="IPR029058">
    <property type="entry name" value="AB_hydrolase_fold"/>
</dbReference>